<dbReference type="Proteomes" id="UP000053477">
    <property type="component" value="Unassembled WGS sequence"/>
</dbReference>
<sequence length="638" mass="73534">MPWKKPWAVRRVRFAKNVDTGSPPRPPADPPPSSSPPRAQADRRTQDPLPKRVDHKKAAQCYGYGPNILDGIRFTDRFREERKGNIFYPFSCEEDMEMGIWLADKGLSINQIDTFLRLKYVQRNPLSFTSAAQLIDRIEILPKTPSWKCCEIEVEGGTTKSPIKLFYRDGWECLCFLFGNPAFDGHLQLSPFKLFEDDFQKIQIFGDPMSGNYPWRVQDSVGEGETLGLVMLASDEARLTEHYGDKATHGVYMSCGNISKEIRGIASAKCWMKVAEIPIVRFKEREFQGMLSERLAHKCLDIVTSKLKKHSHNPAYTPDPSGRIRLLRPILCAHLMDGPEQTGIACCLDNSSPISIANFKELGRAKACRPRTATYTLNRIETLIRSLGNDRSDLSVVSDKAKVLKLNGVLEPYWRDWKFADPSIFITPDALHQWHGFFMDHPMEWARELLNDDELDKRISVLQHRIGFRSFANGFTRFKQHTGREERDLQRSFVAIIAGHPRITPNVLRAFRSLLDYIYIAQYDSQSTETLRLLRSSLRSFHRNKGYISRTGVRDGIRKKGKFKIRKLETFHHTPRIIQEVGSAPQFSTDHSEHLHIDNAKVPYRKTNHKDYEEQICRILDRRDKMALFSMFIPICYL</sequence>
<dbReference type="EMBL" id="KQ085942">
    <property type="protein sequence ID" value="KLO14575.1"/>
    <property type="molecule type" value="Genomic_DNA"/>
</dbReference>
<evidence type="ECO:0000313" key="3">
    <source>
        <dbReference type="Proteomes" id="UP000053477"/>
    </source>
</evidence>
<keyword evidence="3" id="KW-1185">Reference proteome</keyword>
<proteinExistence type="predicted"/>
<dbReference type="Pfam" id="PF18759">
    <property type="entry name" value="Plavaka"/>
    <property type="match status" value="1"/>
</dbReference>
<feature type="compositionally biased region" description="Pro residues" evidence="1">
    <location>
        <begin position="23"/>
        <end position="35"/>
    </location>
</feature>
<dbReference type="InterPro" id="IPR041078">
    <property type="entry name" value="Plavaka"/>
</dbReference>
<protein>
    <submittedName>
        <fullName evidence="2">Uncharacterized protein</fullName>
    </submittedName>
</protein>
<feature type="region of interest" description="Disordered" evidence="1">
    <location>
        <begin position="14"/>
        <end position="55"/>
    </location>
</feature>
<accession>A0A0H2RRF8</accession>
<dbReference type="AlphaFoldDB" id="A0A0H2RRF8"/>
<reference evidence="2 3" key="1">
    <citation type="submission" date="2015-04" db="EMBL/GenBank/DDBJ databases">
        <title>Complete genome sequence of Schizopora paradoxa KUC8140, a cosmopolitan wood degrader in East Asia.</title>
        <authorList>
            <consortium name="DOE Joint Genome Institute"/>
            <person name="Min B."/>
            <person name="Park H."/>
            <person name="Jang Y."/>
            <person name="Kim J.-J."/>
            <person name="Kim K.H."/>
            <person name="Pangilinan J."/>
            <person name="Lipzen A."/>
            <person name="Riley R."/>
            <person name="Grigoriev I.V."/>
            <person name="Spatafora J.W."/>
            <person name="Choi I.-G."/>
        </authorList>
    </citation>
    <scope>NUCLEOTIDE SEQUENCE [LARGE SCALE GENOMIC DNA]</scope>
    <source>
        <strain evidence="2 3">KUC8140</strain>
    </source>
</reference>
<evidence type="ECO:0000256" key="1">
    <source>
        <dbReference type="SAM" id="MobiDB-lite"/>
    </source>
</evidence>
<organism evidence="2 3">
    <name type="scientific">Schizopora paradoxa</name>
    <dbReference type="NCBI Taxonomy" id="27342"/>
    <lineage>
        <taxon>Eukaryota</taxon>
        <taxon>Fungi</taxon>
        <taxon>Dikarya</taxon>
        <taxon>Basidiomycota</taxon>
        <taxon>Agaricomycotina</taxon>
        <taxon>Agaricomycetes</taxon>
        <taxon>Hymenochaetales</taxon>
        <taxon>Schizoporaceae</taxon>
        <taxon>Schizopora</taxon>
    </lineage>
</organism>
<gene>
    <name evidence="2" type="ORF">SCHPADRAFT_826246</name>
</gene>
<name>A0A0H2RRF8_9AGAM</name>
<dbReference type="OrthoDB" id="3232986at2759"/>
<evidence type="ECO:0000313" key="2">
    <source>
        <dbReference type="EMBL" id="KLO14575.1"/>
    </source>
</evidence>
<feature type="compositionally biased region" description="Basic and acidic residues" evidence="1">
    <location>
        <begin position="40"/>
        <end position="52"/>
    </location>
</feature>
<dbReference type="InParanoid" id="A0A0H2RRF8"/>